<evidence type="ECO:0000313" key="2">
    <source>
        <dbReference type="EMBL" id="KAG1530276.1"/>
    </source>
</evidence>
<feature type="transmembrane region" description="Helical" evidence="1">
    <location>
        <begin position="14"/>
        <end position="42"/>
    </location>
</feature>
<dbReference type="SUPFAM" id="SSF103481">
    <property type="entry name" value="Multidrug resistance efflux transporter EmrE"/>
    <property type="match status" value="1"/>
</dbReference>
<evidence type="ECO:0000313" key="3">
    <source>
        <dbReference type="Proteomes" id="UP000740926"/>
    </source>
</evidence>
<dbReference type="Proteomes" id="UP000740926">
    <property type="component" value="Unassembled WGS sequence"/>
</dbReference>
<evidence type="ECO:0000256" key="1">
    <source>
        <dbReference type="SAM" id="Phobius"/>
    </source>
</evidence>
<feature type="transmembrane region" description="Helical" evidence="1">
    <location>
        <begin position="54"/>
        <end position="73"/>
    </location>
</feature>
<keyword evidence="1" id="KW-0472">Membrane</keyword>
<proteinExistence type="predicted"/>
<dbReference type="EMBL" id="JAANIU010012797">
    <property type="protein sequence ID" value="KAG1530276.1"/>
    <property type="molecule type" value="Genomic_DNA"/>
</dbReference>
<organism evidence="2 3">
    <name type="scientific">Rhizopus delemar</name>
    <dbReference type="NCBI Taxonomy" id="936053"/>
    <lineage>
        <taxon>Eukaryota</taxon>
        <taxon>Fungi</taxon>
        <taxon>Fungi incertae sedis</taxon>
        <taxon>Mucoromycota</taxon>
        <taxon>Mucoromycotina</taxon>
        <taxon>Mucoromycetes</taxon>
        <taxon>Mucorales</taxon>
        <taxon>Mucorineae</taxon>
        <taxon>Rhizopodaceae</taxon>
        <taxon>Rhizopus</taxon>
    </lineage>
</organism>
<comment type="caution">
    <text evidence="2">The sequence shown here is derived from an EMBL/GenBank/DDBJ whole genome shotgun (WGS) entry which is preliminary data.</text>
</comment>
<name>A0A9P6XQN7_9FUNG</name>
<sequence>MADFNALPAAPLQWGYLVALGLIPTCLMYILIFIYPAVAIMLDFLVYGHRMDATQVVGVAMIFLAAAGVSRNWTWRLPGRPRPGAGTA</sequence>
<gene>
    <name evidence="2" type="ORF">G6F50_017428</name>
</gene>
<accession>A0A9P6XQN7</accession>
<keyword evidence="3" id="KW-1185">Reference proteome</keyword>
<keyword evidence="1" id="KW-1133">Transmembrane helix</keyword>
<reference evidence="2 3" key="1">
    <citation type="journal article" date="2020" name="Microb. Genom.">
        <title>Genetic diversity of clinical and environmental Mucorales isolates obtained from an investigation of mucormycosis cases among solid organ transplant recipients.</title>
        <authorList>
            <person name="Nguyen M.H."/>
            <person name="Kaul D."/>
            <person name="Muto C."/>
            <person name="Cheng S.J."/>
            <person name="Richter R.A."/>
            <person name="Bruno V.M."/>
            <person name="Liu G."/>
            <person name="Beyhan S."/>
            <person name="Sundermann A.J."/>
            <person name="Mounaud S."/>
            <person name="Pasculle A.W."/>
            <person name="Nierman W.C."/>
            <person name="Driscoll E."/>
            <person name="Cumbie R."/>
            <person name="Clancy C.J."/>
            <person name="Dupont C.L."/>
        </authorList>
    </citation>
    <scope>NUCLEOTIDE SEQUENCE [LARGE SCALE GENOMIC DNA]</scope>
    <source>
        <strain evidence="2 3">GL24</strain>
    </source>
</reference>
<dbReference type="InterPro" id="IPR037185">
    <property type="entry name" value="EmrE-like"/>
</dbReference>
<protein>
    <submittedName>
        <fullName evidence="2">Uncharacterized protein</fullName>
    </submittedName>
</protein>
<keyword evidence="1" id="KW-0812">Transmembrane</keyword>
<dbReference type="AlphaFoldDB" id="A0A9P6XQN7"/>